<evidence type="ECO:0000256" key="2">
    <source>
        <dbReference type="SAM" id="Phobius"/>
    </source>
</evidence>
<keyword evidence="2" id="KW-1133">Transmembrane helix</keyword>
<protein>
    <recommendedName>
        <fullName evidence="3">CAAX prenyl protease 2/Lysostaphin resistance protein A-like domain-containing protein</fullName>
    </recommendedName>
</protein>
<organism evidence="4 5">
    <name type="scientific">Adlercreutzia caecimuris B7</name>
    <dbReference type="NCBI Taxonomy" id="1235794"/>
    <lineage>
        <taxon>Bacteria</taxon>
        <taxon>Bacillati</taxon>
        <taxon>Actinomycetota</taxon>
        <taxon>Coriobacteriia</taxon>
        <taxon>Eggerthellales</taxon>
        <taxon>Eggerthellaceae</taxon>
        <taxon>Adlercreutzia</taxon>
    </lineage>
</organism>
<feature type="transmembrane region" description="Helical" evidence="2">
    <location>
        <begin position="160"/>
        <end position="180"/>
    </location>
</feature>
<dbReference type="eggNOG" id="COG1266">
    <property type="taxonomic scope" value="Bacteria"/>
</dbReference>
<feature type="transmembrane region" description="Helical" evidence="2">
    <location>
        <begin position="20"/>
        <end position="43"/>
    </location>
</feature>
<accession>R9KWM8</accession>
<dbReference type="Pfam" id="PF02517">
    <property type="entry name" value="Rce1-like"/>
    <property type="match status" value="1"/>
</dbReference>
<sequence>MTWIDKARARYPLPVEEEGLLVNVVLASVLLTLLAAMACSMMLSVLQGANLWDALTFSWAAGIANALKVGWPWSLALGAGLGAVLLAVNALGERAILHGPRDEWRESLLEMREGLNGELPRVAAWKTPLLMLAVAAVEETGFRYAVIGVVMVVAEPAVGFLPAAVVAVGASAAVFAVMHFQYRGYATMLVGVLGLLFGIVYVATGALLAVIVAHWIYDVGVVFNEARKMTRDPHYFPDGNAPENAVEEELQRATSGE</sequence>
<feature type="transmembrane region" description="Helical" evidence="2">
    <location>
        <begin position="192"/>
        <end position="217"/>
    </location>
</feature>
<keyword evidence="2" id="KW-0472">Membrane</keyword>
<evidence type="ECO:0000313" key="5">
    <source>
        <dbReference type="Proteomes" id="UP000014204"/>
    </source>
</evidence>
<keyword evidence="2" id="KW-0812">Transmembrane</keyword>
<dbReference type="HOGENOM" id="CLU_1137435_0_0_11"/>
<dbReference type="OrthoDB" id="9922768at2"/>
<dbReference type="GO" id="GO:0004175">
    <property type="term" value="F:endopeptidase activity"/>
    <property type="evidence" value="ECO:0007669"/>
    <property type="project" value="UniProtKB-ARBA"/>
</dbReference>
<evidence type="ECO:0000256" key="1">
    <source>
        <dbReference type="SAM" id="MobiDB-lite"/>
    </source>
</evidence>
<dbReference type="GO" id="GO:0080120">
    <property type="term" value="P:CAAX-box protein maturation"/>
    <property type="evidence" value="ECO:0007669"/>
    <property type="project" value="UniProtKB-ARBA"/>
</dbReference>
<keyword evidence="5" id="KW-1185">Reference proteome</keyword>
<comment type="caution">
    <text evidence="4">The sequence shown here is derived from an EMBL/GenBank/DDBJ whole genome shotgun (WGS) entry which is preliminary data.</text>
</comment>
<feature type="transmembrane region" description="Helical" evidence="2">
    <location>
        <begin position="73"/>
        <end position="91"/>
    </location>
</feature>
<dbReference type="AlphaFoldDB" id="R9KWM8"/>
<evidence type="ECO:0000259" key="3">
    <source>
        <dbReference type="Pfam" id="PF02517"/>
    </source>
</evidence>
<dbReference type="InterPro" id="IPR003675">
    <property type="entry name" value="Rce1/LyrA-like_dom"/>
</dbReference>
<gene>
    <name evidence="4" type="ORF">C811_01186</name>
</gene>
<reference evidence="4 5" key="1">
    <citation type="submission" date="2013-04" db="EMBL/GenBank/DDBJ databases">
        <title>The Genome Sequence of Enterorhabdus caecimuris B7.</title>
        <authorList>
            <consortium name="The Broad Institute Genomics Platform"/>
            <consortium name="The Broad Institute Genome Sequencing Center for Infectious Disease"/>
            <person name="Earl A."/>
            <person name="Xavier R."/>
            <person name="Elson C."/>
            <person name="Duck W."/>
            <person name="Walker B."/>
            <person name="Young S."/>
            <person name="Zeng Q."/>
            <person name="Gargeya S."/>
            <person name="Fitzgerald M."/>
            <person name="Haas B."/>
            <person name="Abouelleil A."/>
            <person name="Allen A.W."/>
            <person name="Alvarado L."/>
            <person name="Arachchi H.M."/>
            <person name="Berlin A.M."/>
            <person name="Chapman S.B."/>
            <person name="Gainer-Dewar J."/>
            <person name="Goldberg J."/>
            <person name="Griggs A."/>
            <person name="Gujja S."/>
            <person name="Hansen M."/>
            <person name="Howarth C."/>
            <person name="Imamovic A."/>
            <person name="Ireland A."/>
            <person name="Larimer J."/>
            <person name="McCowan C."/>
            <person name="Murphy C."/>
            <person name="Pearson M."/>
            <person name="Poon T.W."/>
            <person name="Priest M."/>
            <person name="Roberts A."/>
            <person name="Saif S."/>
            <person name="Shea T."/>
            <person name="Sisk P."/>
            <person name="Sykes S."/>
            <person name="Wortman J."/>
            <person name="Nusbaum C."/>
            <person name="Birren B."/>
        </authorList>
    </citation>
    <scope>NUCLEOTIDE SEQUENCE [LARGE SCALE GENOMIC DNA]</scope>
    <source>
        <strain evidence="4 5">B7</strain>
    </source>
</reference>
<proteinExistence type="predicted"/>
<name>R9KWM8_9ACTN</name>
<feature type="region of interest" description="Disordered" evidence="1">
    <location>
        <begin position="237"/>
        <end position="257"/>
    </location>
</feature>
<dbReference type="Proteomes" id="UP000014204">
    <property type="component" value="Unassembled WGS sequence"/>
</dbReference>
<dbReference type="GeneID" id="82190729"/>
<dbReference type="RefSeq" id="WP_016309396.1">
    <property type="nucleotide sequence ID" value="NZ_KE159646.1"/>
</dbReference>
<evidence type="ECO:0000313" key="4">
    <source>
        <dbReference type="EMBL" id="EOS50770.1"/>
    </source>
</evidence>
<feature type="domain" description="CAAX prenyl protease 2/Lysostaphin resistance protein A-like" evidence="3">
    <location>
        <begin position="124"/>
        <end position="219"/>
    </location>
</feature>
<dbReference type="EMBL" id="ASSY01000008">
    <property type="protein sequence ID" value="EOS50770.1"/>
    <property type="molecule type" value="Genomic_DNA"/>
</dbReference>